<keyword evidence="6 11" id="KW-0798">TonB box</keyword>
<sequence>MKTMKNWLLSGLLFLMVSTVFSQGKITGTITDGQGPLPGANVTVKGTSEAASTGYDGKFTISSSTKAGQLIVSYIGYQNQTINFTISNGTANLGNIVLVANSNELSEIVVKSSVVDVAKDRKTPVAVSTIKASEIQQKLGTQEFPEILKSTPSVYATKSGGGYGDSRINIRGFDQKNIAVMINGMPINDMENSAVFWSNWAGLSDVTSAMQVQRGLGSSKLAISSVGGTINIVTKTSDQKGGGSIGSSFGNANYLKTQASYSTGVLENGLSASVLFSHTQGDGYIDGTQFAGDNYFIGLGYQTKDKKHDFQFTMTGAPQWHNQRSTFITLATYQKYGTADDPNTKYNSDWGTLNGEEYNMKRNFFHKPVMSVNWDYTINETTKLSAIVYGSWGRGAGTAATGGINGKFSTDASFRKADGTIDFDKIYAYNTGLPIQYNTNGVPTGAFVTRTKINGQYVNSANAGAIANSATGIPGGAPATSAGISRIMSTNEHNWYGGVINLDKKISEHLTWDIGLDARTYFGRHYQNVNDLLGGNIFYDNKNVNFQPQGRYLSETYSAAAPWNAWSNSDNVEKIGFHNDSKVNWIGAFTQMEYSNDNLTAFIQGAVSNQAFQRIDSFIYLTSDPLSKTSFEKILGGNVKGGANYNFDEHHNVFANAGYYSKQPFFNAVYPNNKSVVNPNLKNEKVLGIEGGYGYRSKIVNLNLNYYYTTWKDRNYRFNDGAAGNPNGYFDFEGINEMHTGVELEANSRITNRLRVNGMFSYGNWEYAGEAKSTRFDQNNVALSTSTLYLDKVKVGDAAQLTAALGASYEVLTRVTLDANYNYYNNLYASIDPTKFSAQDNKGSLELPSYGLFDAGFSYKMLVGKNKDNSVNFRFNLNNVFDKTYIAESKTNIFASDNINASNPALGTYESTGQVYNGVATANQVWFGFGRTYSFSMRFDF</sequence>
<evidence type="ECO:0000313" key="15">
    <source>
        <dbReference type="EMBL" id="AOW08587.1"/>
    </source>
</evidence>
<feature type="domain" description="TonB-dependent receptor plug" evidence="14">
    <location>
        <begin position="120"/>
        <end position="229"/>
    </location>
</feature>
<dbReference type="RefSeq" id="WP_035639295.1">
    <property type="nucleotide sequence ID" value="NZ_CP017479.1"/>
</dbReference>
<reference evidence="15 16" key="1">
    <citation type="submission" date="2016-10" db="EMBL/GenBank/DDBJ databases">
        <title>Flavobacterium gilvum sp. nov., isolated from stream water.</title>
        <authorList>
            <person name="Shin S.-K."/>
            <person name="Cho Y.-J."/>
            <person name="Yi H."/>
        </authorList>
    </citation>
    <scope>NUCLEOTIDE SEQUENCE [LARGE SCALE GENOMIC DNA]</scope>
    <source>
        <strain evidence="15 16">EM1308</strain>
    </source>
</reference>
<dbReference type="Proteomes" id="UP000175968">
    <property type="component" value="Chromosome"/>
</dbReference>
<proteinExistence type="inferred from homology"/>
<evidence type="ECO:0000259" key="13">
    <source>
        <dbReference type="Pfam" id="PF00593"/>
    </source>
</evidence>
<evidence type="ECO:0000256" key="6">
    <source>
        <dbReference type="ARBA" id="ARBA00023077"/>
    </source>
</evidence>
<keyword evidence="5 12" id="KW-0732">Signal</keyword>
<evidence type="ECO:0000256" key="3">
    <source>
        <dbReference type="ARBA" id="ARBA00022452"/>
    </source>
</evidence>
<keyword evidence="4 10" id="KW-0812">Transmembrane</keyword>
<dbReference type="PROSITE" id="PS52016">
    <property type="entry name" value="TONB_DEPENDENT_REC_3"/>
    <property type="match status" value="1"/>
</dbReference>
<dbReference type="Pfam" id="PF00593">
    <property type="entry name" value="TonB_dep_Rec_b-barrel"/>
    <property type="match status" value="1"/>
</dbReference>
<evidence type="ECO:0000256" key="12">
    <source>
        <dbReference type="SAM" id="SignalP"/>
    </source>
</evidence>
<keyword evidence="2 10" id="KW-0813">Transport</keyword>
<comment type="subcellular location">
    <subcellularLocation>
        <location evidence="1 10">Cell outer membrane</location>
        <topology evidence="1 10">Multi-pass membrane protein</topology>
    </subcellularLocation>
</comment>
<feature type="signal peptide" evidence="12">
    <location>
        <begin position="1"/>
        <end position="22"/>
    </location>
</feature>
<dbReference type="PANTHER" id="PTHR30069:SF29">
    <property type="entry name" value="HEMOGLOBIN AND HEMOGLOBIN-HAPTOGLOBIN-BINDING PROTEIN 1-RELATED"/>
    <property type="match status" value="1"/>
</dbReference>
<dbReference type="InterPro" id="IPR036942">
    <property type="entry name" value="Beta-barrel_TonB_sf"/>
</dbReference>
<dbReference type="Gene3D" id="2.40.170.20">
    <property type="entry name" value="TonB-dependent receptor, beta-barrel domain"/>
    <property type="match status" value="1"/>
</dbReference>
<keyword evidence="16" id="KW-1185">Reference proteome</keyword>
<dbReference type="InterPro" id="IPR039426">
    <property type="entry name" value="TonB-dep_rcpt-like"/>
</dbReference>
<evidence type="ECO:0000256" key="1">
    <source>
        <dbReference type="ARBA" id="ARBA00004571"/>
    </source>
</evidence>
<gene>
    <name evidence="15" type="ORF">EM308_03235</name>
</gene>
<dbReference type="InterPro" id="IPR012910">
    <property type="entry name" value="Plug_dom"/>
</dbReference>
<keyword evidence="9 10" id="KW-0998">Cell outer membrane</keyword>
<evidence type="ECO:0000256" key="10">
    <source>
        <dbReference type="PROSITE-ProRule" id="PRU01360"/>
    </source>
</evidence>
<organism evidence="15 16">
    <name type="scientific">Flavobacterium gilvum</name>
    <dbReference type="NCBI Taxonomy" id="1492737"/>
    <lineage>
        <taxon>Bacteria</taxon>
        <taxon>Pseudomonadati</taxon>
        <taxon>Bacteroidota</taxon>
        <taxon>Flavobacteriia</taxon>
        <taxon>Flavobacteriales</taxon>
        <taxon>Flavobacteriaceae</taxon>
        <taxon>Flavobacterium</taxon>
    </lineage>
</organism>
<keyword evidence="8 15" id="KW-0675">Receptor</keyword>
<feature type="chain" id="PRO_5042147470" evidence="12">
    <location>
        <begin position="23"/>
        <end position="941"/>
    </location>
</feature>
<dbReference type="PROSITE" id="PS01156">
    <property type="entry name" value="TONB_DEPENDENT_REC_2"/>
    <property type="match status" value="1"/>
</dbReference>
<evidence type="ECO:0000256" key="8">
    <source>
        <dbReference type="ARBA" id="ARBA00023170"/>
    </source>
</evidence>
<feature type="domain" description="TonB-dependent receptor-like beta-barrel" evidence="13">
    <location>
        <begin position="389"/>
        <end position="880"/>
    </location>
</feature>
<evidence type="ECO:0000313" key="16">
    <source>
        <dbReference type="Proteomes" id="UP000175968"/>
    </source>
</evidence>
<dbReference type="GO" id="GO:0044718">
    <property type="term" value="P:siderophore transmembrane transport"/>
    <property type="evidence" value="ECO:0007669"/>
    <property type="project" value="TreeGrafter"/>
</dbReference>
<dbReference type="GO" id="GO:0015344">
    <property type="term" value="F:siderophore uptake transmembrane transporter activity"/>
    <property type="evidence" value="ECO:0007669"/>
    <property type="project" value="TreeGrafter"/>
</dbReference>
<evidence type="ECO:0000256" key="2">
    <source>
        <dbReference type="ARBA" id="ARBA00022448"/>
    </source>
</evidence>
<protein>
    <submittedName>
        <fullName evidence="15">TonB-dependent receptor</fullName>
    </submittedName>
</protein>
<evidence type="ECO:0000256" key="9">
    <source>
        <dbReference type="ARBA" id="ARBA00023237"/>
    </source>
</evidence>
<dbReference type="SUPFAM" id="SSF56935">
    <property type="entry name" value="Porins"/>
    <property type="match status" value="1"/>
</dbReference>
<dbReference type="InterPro" id="IPR037066">
    <property type="entry name" value="Plug_dom_sf"/>
</dbReference>
<dbReference type="SUPFAM" id="SSF49464">
    <property type="entry name" value="Carboxypeptidase regulatory domain-like"/>
    <property type="match status" value="1"/>
</dbReference>
<dbReference type="Gene3D" id="2.170.130.10">
    <property type="entry name" value="TonB-dependent receptor, plug domain"/>
    <property type="match status" value="1"/>
</dbReference>
<accession>A0AAC9I339</accession>
<dbReference type="AlphaFoldDB" id="A0AAC9I339"/>
<keyword evidence="3 10" id="KW-1134">Transmembrane beta strand</keyword>
<dbReference type="EMBL" id="CP017479">
    <property type="protein sequence ID" value="AOW08587.1"/>
    <property type="molecule type" value="Genomic_DNA"/>
</dbReference>
<dbReference type="KEGG" id="fgl:EM308_03235"/>
<dbReference type="PANTHER" id="PTHR30069">
    <property type="entry name" value="TONB-DEPENDENT OUTER MEMBRANE RECEPTOR"/>
    <property type="match status" value="1"/>
</dbReference>
<dbReference type="GO" id="GO:0009279">
    <property type="term" value="C:cell outer membrane"/>
    <property type="evidence" value="ECO:0007669"/>
    <property type="project" value="UniProtKB-SubCell"/>
</dbReference>
<comment type="similarity">
    <text evidence="10 11">Belongs to the TonB-dependent receptor family.</text>
</comment>
<evidence type="ECO:0000256" key="4">
    <source>
        <dbReference type="ARBA" id="ARBA00022692"/>
    </source>
</evidence>
<dbReference type="Gene3D" id="2.60.40.1120">
    <property type="entry name" value="Carboxypeptidase-like, regulatory domain"/>
    <property type="match status" value="1"/>
</dbReference>
<dbReference type="Pfam" id="PF07715">
    <property type="entry name" value="Plug"/>
    <property type="match status" value="1"/>
</dbReference>
<evidence type="ECO:0000256" key="7">
    <source>
        <dbReference type="ARBA" id="ARBA00023136"/>
    </source>
</evidence>
<name>A0AAC9I339_9FLAO</name>
<evidence type="ECO:0000256" key="11">
    <source>
        <dbReference type="RuleBase" id="RU003357"/>
    </source>
</evidence>
<dbReference type="Pfam" id="PF13715">
    <property type="entry name" value="CarbopepD_reg_2"/>
    <property type="match status" value="1"/>
</dbReference>
<keyword evidence="7 10" id="KW-0472">Membrane</keyword>
<dbReference type="InterPro" id="IPR000531">
    <property type="entry name" value="Beta-barrel_TonB"/>
</dbReference>
<evidence type="ECO:0000256" key="5">
    <source>
        <dbReference type="ARBA" id="ARBA00022729"/>
    </source>
</evidence>
<dbReference type="InterPro" id="IPR010917">
    <property type="entry name" value="TonB_rcpt_CS"/>
</dbReference>
<evidence type="ECO:0000259" key="14">
    <source>
        <dbReference type="Pfam" id="PF07715"/>
    </source>
</evidence>
<dbReference type="InterPro" id="IPR008969">
    <property type="entry name" value="CarboxyPept-like_regulatory"/>
</dbReference>